<dbReference type="Pfam" id="PF13643">
    <property type="entry name" value="DUF4145"/>
    <property type="match status" value="1"/>
</dbReference>
<sequence length="217" mass="24347">MQNTPKMTRKEHCNKCSCVTNHYVESSFRQTHYHPECDELYTDEVCYIVSCCGCKTTSFVCISTWSEEPSEPQHEIYPPRTLRKEPGWTSRLGSAHKKLLREVYIALGNDCLSLAAMGIRSIVDAYITEKVGDCGTFTKGMDALLANGHITQKMKEILEIVVDCGNAAIHRQFNPEPEAITLLLDTVELLLHQDIIGPKVNAIKAEIPPRPAKKKKA</sequence>
<reference evidence="2" key="1">
    <citation type="submission" date="2016-08" db="EMBL/GenBank/DDBJ databases">
        <authorList>
            <person name="Seilhamer J.J."/>
        </authorList>
    </citation>
    <scope>NUCLEOTIDE SEQUENCE</scope>
    <source>
        <strain evidence="2">86-1</strain>
    </source>
</reference>
<protein>
    <recommendedName>
        <fullName evidence="1">DUF4145 domain-containing protein</fullName>
    </recommendedName>
</protein>
<evidence type="ECO:0000313" key="2">
    <source>
        <dbReference type="EMBL" id="SCM69933.1"/>
    </source>
</evidence>
<proteinExistence type="predicted"/>
<gene>
    <name evidence="2" type="ORF">KL86DES1_10056</name>
</gene>
<dbReference type="AlphaFoldDB" id="A0A212KXC7"/>
<evidence type="ECO:0000259" key="1">
    <source>
        <dbReference type="Pfam" id="PF13643"/>
    </source>
</evidence>
<organism evidence="2">
    <name type="scientific">uncultured Desulfovibrio sp</name>
    <dbReference type="NCBI Taxonomy" id="167968"/>
    <lineage>
        <taxon>Bacteria</taxon>
        <taxon>Pseudomonadati</taxon>
        <taxon>Thermodesulfobacteriota</taxon>
        <taxon>Desulfovibrionia</taxon>
        <taxon>Desulfovibrionales</taxon>
        <taxon>Desulfovibrionaceae</taxon>
        <taxon>Desulfovibrio</taxon>
        <taxon>environmental samples</taxon>
    </lineage>
</organism>
<dbReference type="InterPro" id="IPR025285">
    <property type="entry name" value="DUF4145"/>
</dbReference>
<dbReference type="RefSeq" id="WP_179981479.1">
    <property type="nucleotide sequence ID" value="NZ_LT608333.1"/>
</dbReference>
<accession>A0A212KXC7</accession>
<dbReference type="EMBL" id="FMJC01000001">
    <property type="protein sequence ID" value="SCM69933.1"/>
    <property type="molecule type" value="Genomic_DNA"/>
</dbReference>
<feature type="domain" description="DUF4145" evidence="1">
    <location>
        <begin position="102"/>
        <end position="188"/>
    </location>
</feature>
<name>A0A212KXC7_9BACT</name>